<dbReference type="EMBL" id="AJAQ01000033">
    <property type="protein sequence ID" value="EOH91715.1"/>
    <property type="molecule type" value="Genomic_DNA"/>
</dbReference>
<dbReference type="InterPro" id="IPR007712">
    <property type="entry name" value="RelE/ParE_toxin"/>
</dbReference>
<accession>R2S826</accession>
<organism evidence="2 3">
    <name type="scientific">Enterococcus pallens ATCC BAA-351</name>
    <dbReference type="NCBI Taxonomy" id="1158607"/>
    <lineage>
        <taxon>Bacteria</taxon>
        <taxon>Bacillati</taxon>
        <taxon>Bacillota</taxon>
        <taxon>Bacilli</taxon>
        <taxon>Lactobacillales</taxon>
        <taxon>Enterococcaceae</taxon>
        <taxon>Enterococcus</taxon>
    </lineage>
</organism>
<dbReference type="NCBIfam" id="TIGR02385">
    <property type="entry name" value="RelE_StbE"/>
    <property type="match status" value="1"/>
</dbReference>
<dbReference type="AlphaFoldDB" id="R2S826"/>
<dbReference type="Proteomes" id="UP000013782">
    <property type="component" value="Unassembled WGS sequence"/>
</dbReference>
<dbReference type="InterPro" id="IPR004386">
    <property type="entry name" value="Toxin_YafQ-like"/>
</dbReference>
<dbReference type="InterPro" id="IPR035093">
    <property type="entry name" value="RelE/ParE_toxin_dom_sf"/>
</dbReference>
<evidence type="ECO:0000313" key="2">
    <source>
        <dbReference type="EMBL" id="EOH91715.1"/>
    </source>
</evidence>
<dbReference type="Gene3D" id="3.30.2310.20">
    <property type="entry name" value="RelE-like"/>
    <property type="match status" value="1"/>
</dbReference>
<name>R2S826_9ENTE</name>
<dbReference type="PATRIC" id="fig|1158607.3.peg.2999"/>
<reference evidence="2 3" key="1">
    <citation type="submission" date="2013-02" db="EMBL/GenBank/DDBJ databases">
        <title>The Genome Sequence of Enterococcus pallens BAA-351.</title>
        <authorList>
            <consortium name="The Broad Institute Genome Sequencing Platform"/>
            <consortium name="The Broad Institute Genome Sequencing Center for Infectious Disease"/>
            <person name="Earl A.M."/>
            <person name="Gilmore M.S."/>
            <person name="Lebreton F."/>
            <person name="Walker B."/>
            <person name="Young S.K."/>
            <person name="Zeng Q."/>
            <person name="Gargeya S."/>
            <person name="Fitzgerald M."/>
            <person name="Haas B."/>
            <person name="Abouelleil A."/>
            <person name="Alvarado L."/>
            <person name="Arachchi H.M."/>
            <person name="Berlin A.M."/>
            <person name="Chapman S.B."/>
            <person name="Dewar J."/>
            <person name="Goldberg J."/>
            <person name="Griggs A."/>
            <person name="Gujja S."/>
            <person name="Hansen M."/>
            <person name="Howarth C."/>
            <person name="Imamovic A."/>
            <person name="Larimer J."/>
            <person name="McCowan C."/>
            <person name="Murphy C."/>
            <person name="Neiman D."/>
            <person name="Pearson M."/>
            <person name="Priest M."/>
            <person name="Roberts A."/>
            <person name="Saif S."/>
            <person name="Shea T."/>
            <person name="Sisk P."/>
            <person name="Sykes S."/>
            <person name="Wortman J."/>
            <person name="Nusbaum C."/>
            <person name="Birren B."/>
        </authorList>
    </citation>
    <scope>NUCLEOTIDE SEQUENCE [LARGE SCALE GENOMIC DNA]</scope>
    <source>
        <strain evidence="2 3">ATCC BAA-351</strain>
    </source>
</reference>
<gene>
    <name evidence="2" type="ORF">UAU_03017</name>
</gene>
<sequence length="72" mass="8800">MVKEKRFRVWRIGGIRPTMKIRETPIFKRDFKRIKKKHYDMTKLKTAVNLIVSQDKQLLVRKYKDHSLVGNW</sequence>
<dbReference type="Pfam" id="PF15738">
    <property type="entry name" value="YafQ_toxin"/>
    <property type="match status" value="1"/>
</dbReference>
<comment type="caution">
    <text evidence="2">The sequence shown here is derived from an EMBL/GenBank/DDBJ whole genome shotgun (WGS) entry which is preliminary data.</text>
</comment>
<proteinExistence type="predicted"/>
<keyword evidence="1" id="KW-1277">Toxin-antitoxin system</keyword>
<protein>
    <submittedName>
        <fullName evidence="2">RelE/StbE family addiction module toxin</fullName>
    </submittedName>
</protein>
<dbReference type="STRING" id="160454.RV10_GL001454"/>
<dbReference type="SUPFAM" id="SSF143011">
    <property type="entry name" value="RelE-like"/>
    <property type="match status" value="1"/>
</dbReference>
<dbReference type="eggNOG" id="COG3041">
    <property type="taxonomic scope" value="Bacteria"/>
</dbReference>
<evidence type="ECO:0000256" key="1">
    <source>
        <dbReference type="ARBA" id="ARBA00022649"/>
    </source>
</evidence>
<dbReference type="HOGENOM" id="CLU_2716189_0_0_9"/>
<keyword evidence="3" id="KW-1185">Reference proteome</keyword>
<evidence type="ECO:0000313" key="3">
    <source>
        <dbReference type="Proteomes" id="UP000013782"/>
    </source>
</evidence>